<organism evidence="1 2">
    <name type="scientific">Kordia algicida OT-1</name>
    <dbReference type="NCBI Taxonomy" id="391587"/>
    <lineage>
        <taxon>Bacteria</taxon>
        <taxon>Pseudomonadati</taxon>
        <taxon>Bacteroidota</taxon>
        <taxon>Flavobacteriia</taxon>
        <taxon>Flavobacteriales</taxon>
        <taxon>Flavobacteriaceae</taxon>
        <taxon>Kordia</taxon>
    </lineage>
</organism>
<dbReference type="Pfam" id="PF14433">
    <property type="entry name" value="SUKH-3"/>
    <property type="match status" value="1"/>
</dbReference>
<dbReference type="InterPro" id="IPR025850">
    <property type="entry name" value="SUKH-3"/>
</dbReference>
<proteinExistence type="predicted"/>
<dbReference type="RefSeq" id="WP_007095864.1">
    <property type="nucleotide sequence ID" value="NZ_CP142125.1"/>
</dbReference>
<gene>
    <name evidence="1" type="ORF">KAOT1_16643</name>
</gene>
<comment type="caution">
    <text evidence="1">The sequence shown here is derived from an EMBL/GenBank/DDBJ whole genome shotgun (WGS) entry which is preliminary data.</text>
</comment>
<reference evidence="1 2" key="1">
    <citation type="journal article" date="2011" name="J. Bacteriol.">
        <title>Genome sequence of the algicidal bacterium Kordia algicida OT-1.</title>
        <authorList>
            <person name="Lee H.S."/>
            <person name="Kang S.G."/>
            <person name="Kwon K.K."/>
            <person name="Lee J.H."/>
            <person name="Kim S.J."/>
        </authorList>
    </citation>
    <scope>NUCLEOTIDE SEQUENCE [LARGE SCALE GENOMIC DNA]</scope>
    <source>
        <strain evidence="1 2">OT-1</strain>
    </source>
</reference>
<dbReference type="STRING" id="391587.KAOT1_16643"/>
<dbReference type="Proteomes" id="UP000002945">
    <property type="component" value="Unassembled WGS sequence"/>
</dbReference>
<accession>A9DRL2</accession>
<dbReference type="EMBL" id="ABIB01000003">
    <property type="protein sequence ID" value="EDP96810.1"/>
    <property type="molecule type" value="Genomic_DNA"/>
</dbReference>
<name>A9DRL2_9FLAO</name>
<dbReference type="eggNOG" id="ENOG502ZTK8">
    <property type="taxonomic scope" value="Bacteria"/>
</dbReference>
<evidence type="ECO:0000313" key="2">
    <source>
        <dbReference type="Proteomes" id="UP000002945"/>
    </source>
</evidence>
<sequence>MKFKKEVQEQFRKAGWYEGRNLKKKYDKINGFHELPDFLKEFLYEYGDLLVETNDPNNTFTGTLNLKAVPRKRLKIKSYLQKPSLEGNVLTFPVGFYQNAHFPYTVECDKTGAIHLIGEFPAKFTTNFKKGIEKIILEDHSGLDWDYQDKIWEEE</sequence>
<evidence type="ECO:0000313" key="1">
    <source>
        <dbReference type="EMBL" id="EDP96810.1"/>
    </source>
</evidence>
<keyword evidence="2" id="KW-1185">Reference proteome</keyword>
<dbReference type="HOGENOM" id="CLU_1728103_0_0_10"/>
<protein>
    <submittedName>
        <fullName evidence="1">Uncharacterized protein</fullName>
    </submittedName>
</protein>
<dbReference type="AlphaFoldDB" id="A9DRL2"/>
<dbReference type="OrthoDB" id="1277282at2"/>